<organism evidence="1 2">
    <name type="scientific">Photorhabdus stackebrandtii</name>
    <dbReference type="NCBI Taxonomy" id="1123042"/>
    <lineage>
        <taxon>Bacteria</taxon>
        <taxon>Pseudomonadati</taxon>
        <taxon>Pseudomonadota</taxon>
        <taxon>Gammaproteobacteria</taxon>
        <taxon>Enterobacterales</taxon>
        <taxon>Morganellaceae</taxon>
        <taxon>Photorhabdus</taxon>
    </lineage>
</organism>
<dbReference type="Proteomes" id="UP000547931">
    <property type="component" value="Unassembled WGS sequence"/>
</dbReference>
<comment type="caution">
    <text evidence="1">The sequence shown here is derived from an EMBL/GenBank/DDBJ whole genome shotgun (WGS) entry which is preliminary data.</text>
</comment>
<name>A0A7X5QII3_9GAMM</name>
<dbReference type="EMBL" id="PUJV01000001">
    <property type="protein sequence ID" value="NHB94890.1"/>
    <property type="molecule type" value="Genomic_DNA"/>
</dbReference>
<evidence type="ECO:0000313" key="1">
    <source>
        <dbReference type="EMBL" id="NHB94890.1"/>
    </source>
</evidence>
<gene>
    <name evidence="1" type="ORF">C5470_00010</name>
</gene>
<protein>
    <submittedName>
        <fullName evidence="1">Uncharacterized protein</fullName>
    </submittedName>
</protein>
<sequence length="75" mass="8984">MIFIRLKYKLTLIFGYKRDKCKYEHEGEMYVFAKTLHTAFALCLVETSFHRLTVINNGTGECWRFYNMPGHQKLM</sequence>
<reference evidence="1 2" key="1">
    <citation type="submission" date="2018-02" db="EMBL/GenBank/DDBJ databases">
        <authorList>
            <person name="Machado R.A."/>
        </authorList>
    </citation>
    <scope>NUCLEOTIDE SEQUENCE [LARGE SCALE GENOMIC DNA]</scope>
    <source>
        <strain evidence="1 2">DSM 23271</strain>
    </source>
</reference>
<dbReference type="AlphaFoldDB" id="A0A7X5QII3"/>
<evidence type="ECO:0000313" key="2">
    <source>
        <dbReference type="Proteomes" id="UP000547931"/>
    </source>
</evidence>
<proteinExistence type="predicted"/>
<keyword evidence="2" id="KW-1185">Reference proteome</keyword>
<accession>A0A7X5QII3</accession>